<feature type="domain" description="Glycosyltransferase RgtA/B/C/D-like" evidence="9">
    <location>
        <begin position="76"/>
        <end position="207"/>
    </location>
</feature>
<feature type="transmembrane region" description="Helical" evidence="8">
    <location>
        <begin position="313"/>
        <end position="332"/>
    </location>
</feature>
<dbReference type="EC" id="2.4.-.-" evidence="10"/>
<sequence length="485" mass="56214">MLSPFFFSVRTYRFALLLLLGVILTTFYRRTAHFDDAWFAEQSYWLVRDGLVRSELFHGYNGWGDQIYVFHKLFIYTGALFMHIAGFSLAASKLLTILCGSVTGWLLWRYGRRNPPEQQWLSLLFYFGCGTIIRYFCVNRPEMMCMMLGFASYCALDSSSDEKPAPKVVLAGVFAGLAALTHLNGLIYLAAGAGWLLVRTGWRPTITFSIVGGLTFSFYGLDAFVDGNIDKMIVQFLNDPATQSGFNVLDKAMVMLNYHQLFFHSIHEVPLSALAVISLLLIRRRLYRWEPVSIYFTFLFSSFWLLSKSNFDFYYILFVPWLSLLTAGYLVNYKTYARLRQKRILKVSLVGYYLFALVSTSFVLHENYTKPYVEAYNEELARYMPQRQAKVLAPISFFFGQADRYQIQGLTSYFFYEERGEKIPLSSFFEQASRKGIQYIISDRLNEMSYHIPLNAPAKIGAFKRIYQDKFSCIYSRQHSSHRTH</sequence>
<accession>A0ABW0I9Y2</accession>
<dbReference type="PANTHER" id="PTHR33908:SF11">
    <property type="entry name" value="MEMBRANE PROTEIN"/>
    <property type="match status" value="1"/>
</dbReference>
<keyword evidence="11" id="KW-1185">Reference proteome</keyword>
<evidence type="ECO:0000256" key="1">
    <source>
        <dbReference type="ARBA" id="ARBA00004651"/>
    </source>
</evidence>
<comment type="caution">
    <text evidence="10">The sequence shown here is derived from an EMBL/GenBank/DDBJ whole genome shotgun (WGS) entry which is preliminary data.</text>
</comment>
<dbReference type="InterPro" id="IPR038731">
    <property type="entry name" value="RgtA/B/C-like"/>
</dbReference>
<keyword evidence="7 8" id="KW-0472">Membrane</keyword>
<keyword evidence="5 8" id="KW-0812">Transmembrane</keyword>
<feature type="transmembrane region" description="Helical" evidence="8">
    <location>
        <begin position="344"/>
        <end position="364"/>
    </location>
</feature>
<proteinExistence type="predicted"/>
<evidence type="ECO:0000256" key="4">
    <source>
        <dbReference type="ARBA" id="ARBA00022679"/>
    </source>
</evidence>
<dbReference type="Proteomes" id="UP001596106">
    <property type="component" value="Unassembled WGS sequence"/>
</dbReference>
<feature type="transmembrane region" description="Helical" evidence="8">
    <location>
        <begin position="205"/>
        <end position="225"/>
    </location>
</feature>
<evidence type="ECO:0000313" key="10">
    <source>
        <dbReference type="EMBL" id="MFC5410091.1"/>
    </source>
</evidence>
<evidence type="ECO:0000256" key="2">
    <source>
        <dbReference type="ARBA" id="ARBA00022475"/>
    </source>
</evidence>
<evidence type="ECO:0000256" key="5">
    <source>
        <dbReference type="ARBA" id="ARBA00022692"/>
    </source>
</evidence>
<dbReference type="EMBL" id="JBHSMA010000003">
    <property type="protein sequence ID" value="MFC5410091.1"/>
    <property type="molecule type" value="Genomic_DNA"/>
</dbReference>
<dbReference type="GO" id="GO:0016757">
    <property type="term" value="F:glycosyltransferase activity"/>
    <property type="evidence" value="ECO:0007669"/>
    <property type="project" value="UniProtKB-KW"/>
</dbReference>
<feature type="transmembrane region" description="Helical" evidence="8">
    <location>
        <begin position="168"/>
        <end position="198"/>
    </location>
</feature>
<keyword evidence="3 10" id="KW-0328">Glycosyltransferase</keyword>
<comment type="subcellular location">
    <subcellularLocation>
        <location evidence="1">Cell membrane</location>
        <topology evidence="1">Multi-pass membrane protein</topology>
    </subcellularLocation>
</comment>
<keyword evidence="2" id="KW-1003">Cell membrane</keyword>
<evidence type="ECO:0000256" key="6">
    <source>
        <dbReference type="ARBA" id="ARBA00022989"/>
    </source>
</evidence>
<protein>
    <submittedName>
        <fullName evidence="10">ArnT family glycosyltransferase</fullName>
        <ecNumber evidence="10">2.4.-.-</ecNumber>
    </submittedName>
</protein>
<dbReference type="PANTHER" id="PTHR33908">
    <property type="entry name" value="MANNOSYLTRANSFERASE YKCB-RELATED"/>
    <property type="match status" value="1"/>
</dbReference>
<feature type="transmembrane region" description="Helical" evidence="8">
    <location>
        <begin position="120"/>
        <end position="137"/>
    </location>
</feature>
<organism evidence="10 11">
    <name type="scientific">Larkinella bovis</name>
    <dbReference type="NCBI Taxonomy" id="683041"/>
    <lineage>
        <taxon>Bacteria</taxon>
        <taxon>Pseudomonadati</taxon>
        <taxon>Bacteroidota</taxon>
        <taxon>Cytophagia</taxon>
        <taxon>Cytophagales</taxon>
        <taxon>Spirosomataceae</taxon>
        <taxon>Larkinella</taxon>
    </lineage>
</organism>
<evidence type="ECO:0000256" key="3">
    <source>
        <dbReference type="ARBA" id="ARBA00022676"/>
    </source>
</evidence>
<name>A0ABW0I9Y2_9BACT</name>
<reference evidence="11" key="1">
    <citation type="journal article" date="2019" name="Int. J. Syst. Evol. Microbiol.">
        <title>The Global Catalogue of Microorganisms (GCM) 10K type strain sequencing project: providing services to taxonomists for standard genome sequencing and annotation.</title>
        <authorList>
            <consortium name="The Broad Institute Genomics Platform"/>
            <consortium name="The Broad Institute Genome Sequencing Center for Infectious Disease"/>
            <person name="Wu L."/>
            <person name="Ma J."/>
        </authorList>
    </citation>
    <scope>NUCLEOTIDE SEQUENCE [LARGE SCALE GENOMIC DNA]</scope>
    <source>
        <strain evidence="11">CCUG 55250</strain>
    </source>
</reference>
<feature type="transmembrane region" description="Helical" evidence="8">
    <location>
        <begin position="289"/>
        <end position="307"/>
    </location>
</feature>
<keyword evidence="4 10" id="KW-0808">Transferase</keyword>
<evidence type="ECO:0000259" key="9">
    <source>
        <dbReference type="Pfam" id="PF13231"/>
    </source>
</evidence>
<keyword evidence="6 8" id="KW-1133">Transmembrane helix</keyword>
<dbReference type="InterPro" id="IPR050297">
    <property type="entry name" value="LipidA_mod_glycosyltrf_83"/>
</dbReference>
<dbReference type="RefSeq" id="WP_379845094.1">
    <property type="nucleotide sequence ID" value="NZ_JBHSMA010000003.1"/>
</dbReference>
<evidence type="ECO:0000256" key="7">
    <source>
        <dbReference type="ARBA" id="ARBA00023136"/>
    </source>
</evidence>
<evidence type="ECO:0000256" key="8">
    <source>
        <dbReference type="SAM" id="Phobius"/>
    </source>
</evidence>
<feature type="transmembrane region" description="Helical" evidence="8">
    <location>
        <begin position="80"/>
        <end position="108"/>
    </location>
</feature>
<dbReference type="Pfam" id="PF13231">
    <property type="entry name" value="PMT_2"/>
    <property type="match status" value="1"/>
</dbReference>
<feature type="transmembrane region" description="Helical" evidence="8">
    <location>
        <begin position="261"/>
        <end position="282"/>
    </location>
</feature>
<gene>
    <name evidence="10" type="ORF">ACFPMF_12275</name>
</gene>
<evidence type="ECO:0000313" key="11">
    <source>
        <dbReference type="Proteomes" id="UP001596106"/>
    </source>
</evidence>